<dbReference type="InterPro" id="IPR033911">
    <property type="entry name" value="MetRS_core"/>
</dbReference>
<sequence>MVCYWRNFYRLVPVTVAAGRTTSVGLDFRRSIGYFVTTPIFYVNAAPHIGHLYSALLADASNRWYILKHPSEKTLFVTGSDEHGIKDVFRHFNISNSDFIRTTEERHVKAVTAFWNKLLESGSIYKAKYSGWYCVSDETYYSEREIEDAVMPDGTKAKVSTSSGHKVEWTTEENYLFALTKYESKLRKWLQESGVVQPSYIHQFLMNSFHNISDVSVSRQRDRCPWGIEVPGDASQTIYVWFDALVNYLTAAGYPNKITRWPPDCQLVGKDIIK</sequence>
<evidence type="ECO:0000256" key="2">
    <source>
        <dbReference type="ARBA" id="ARBA00022598"/>
    </source>
</evidence>
<evidence type="ECO:0000256" key="6">
    <source>
        <dbReference type="ARBA" id="ARBA00023146"/>
    </source>
</evidence>
<dbReference type="Pfam" id="PF09334">
    <property type="entry name" value="tRNA-synt_1g"/>
    <property type="match status" value="1"/>
</dbReference>
<comment type="catalytic activity">
    <reaction evidence="9">
        <text>tRNA(Met) + L-methionine + ATP = L-methionyl-tRNA(Met) + AMP + diphosphate</text>
        <dbReference type="Rhea" id="RHEA:13481"/>
        <dbReference type="Rhea" id="RHEA-COMP:9667"/>
        <dbReference type="Rhea" id="RHEA-COMP:9698"/>
        <dbReference type="ChEBI" id="CHEBI:30616"/>
        <dbReference type="ChEBI" id="CHEBI:33019"/>
        <dbReference type="ChEBI" id="CHEBI:57844"/>
        <dbReference type="ChEBI" id="CHEBI:78442"/>
        <dbReference type="ChEBI" id="CHEBI:78530"/>
        <dbReference type="ChEBI" id="CHEBI:456215"/>
        <dbReference type="EC" id="6.1.1.10"/>
    </reaction>
</comment>
<evidence type="ECO:0000256" key="10">
    <source>
        <dbReference type="RuleBase" id="RU363039"/>
    </source>
</evidence>
<protein>
    <recommendedName>
        <fullName evidence="7">Methionine--tRNA ligase, mitochondrial</fullName>
        <ecNumber evidence="1">6.1.1.10</ecNumber>
    </recommendedName>
    <alternativeName>
        <fullName evidence="8">Mitochondrial methionyl-tRNA synthetase</fullName>
    </alternativeName>
</protein>
<dbReference type="Proteomes" id="UP000270296">
    <property type="component" value="Unassembled WGS sequence"/>
</dbReference>
<dbReference type="InterPro" id="IPR014729">
    <property type="entry name" value="Rossmann-like_a/b/a_fold"/>
</dbReference>
<evidence type="ECO:0000256" key="9">
    <source>
        <dbReference type="ARBA" id="ARBA00047364"/>
    </source>
</evidence>
<evidence type="ECO:0000313" key="12">
    <source>
        <dbReference type="EMBL" id="VDP08600.1"/>
    </source>
</evidence>
<keyword evidence="3 10" id="KW-0547">Nucleotide-binding</keyword>
<dbReference type="SUPFAM" id="SSF52374">
    <property type="entry name" value="Nucleotidylyl transferase"/>
    <property type="match status" value="1"/>
</dbReference>
<keyword evidence="5 10" id="KW-0648">Protein biosynthesis</keyword>
<evidence type="ECO:0000256" key="1">
    <source>
        <dbReference type="ARBA" id="ARBA00012838"/>
    </source>
</evidence>
<dbReference type="PRINTS" id="PR01041">
    <property type="entry name" value="TRNASYNTHMET"/>
</dbReference>
<evidence type="ECO:0000256" key="8">
    <source>
        <dbReference type="ARBA" id="ARBA00030331"/>
    </source>
</evidence>
<dbReference type="GO" id="GO:0005524">
    <property type="term" value="F:ATP binding"/>
    <property type="evidence" value="ECO:0007669"/>
    <property type="project" value="UniProtKB-KW"/>
</dbReference>
<evidence type="ECO:0000256" key="7">
    <source>
        <dbReference type="ARBA" id="ARBA00026124"/>
    </source>
</evidence>
<dbReference type="PANTHER" id="PTHR43326">
    <property type="entry name" value="METHIONYL-TRNA SYNTHETASE"/>
    <property type="match status" value="1"/>
</dbReference>
<evidence type="ECO:0000259" key="11">
    <source>
        <dbReference type="Pfam" id="PF09334"/>
    </source>
</evidence>
<dbReference type="OrthoDB" id="5844513at2759"/>
<dbReference type="WBParaSite" id="SBAD_0000612601-mRNA-1">
    <property type="protein sequence ID" value="SBAD_0000612601-mRNA-1"/>
    <property type="gene ID" value="SBAD_0000612601"/>
</dbReference>
<evidence type="ECO:0000256" key="4">
    <source>
        <dbReference type="ARBA" id="ARBA00022840"/>
    </source>
</evidence>
<dbReference type="GO" id="GO:0006431">
    <property type="term" value="P:methionyl-tRNA aminoacylation"/>
    <property type="evidence" value="ECO:0007669"/>
    <property type="project" value="InterPro"/>
</dbReference>
<proteinExistence type="inferred from homology"/>
<dbReference type="AlphaFoldDB" id="A0A183IQJ4"/>
<name>A0A183IQJ4_9BILA</name>
<feature type="domain" description="Methionyl/Leucyl tRNA synthetase" evidence="11">
    <location>
        <begin position="86"/>
        <end position="273"/>
    </location>
</feature>
<keyword evidence="2 10" id="KW-0436">Ligase</keyword>
<dbReference type="Gene3D" id="2.170.220.10">
    <property type="match status" value="1"/>
</dbReference>
<dbReference type="Gene3D" id="3.40.50.620">
    <property type="entry name" value="HUPs"/>
    <property type="match status" value="1"/>
</dbReference>
<reference evidence="14" key="1">
    <citation type="submission" date="2016-06" db="UniProtKB">
        <authorList>
            <consortium name="WormBaseParasite"/>
        </authorList>
    </citation>
    <scope>IDENTIFICATION</scope>
</reference>
<dbReference type="PANTHER" id="PTHR43326:SF1">
    <property type="entry name" value="METHIONINE--TRNA LIGASE, MITOCHONDRIAL"/>
    <property type="match status" value="1"/>
</dbReference>
<dbReference type="EMBL" id="UZAM01009326">
    <property type="protein sequence ID" value="VDP08600.1"/>
    <property type="molecule type" value="Genomic_DNA"/>
</dbReference>
<dbReference type="EC" id="6.1.1.10" evidence="1"/>
<evidence type="ECO:0000313" key="13">
    <source>
        <dbReference type="Proteomes" id="UP000270296"/>
    </source>
</evidence>
<dbReference type="FunFam" id="2.170.220.10:FF:000001">
    <property type="entry name" value="methionine--tRNA ligase, mitochondrial"/>
    <property type="match status" value="1"/>
</dbReference>
<keyword evidence="4 10" id="KW-0067">ATP-binding</keyword>
<keyword evidence="6 10" id="KW-0030">Aminoacyl-tRNA synthetase</keyword>
<comment type="similarity">
    <text evidence="10">Belongs to the class-I aminoacyl-tRNA synthetase family.</text>
</comment>
<dbReference type="InterPro" id="IPR023457">
    <property type="entry name" value="Met-tRNA_synth_2"/>
</dbReference>
<gene>
    <name evidence="12" type="ORF">SBAD_LOCUS5891</name>
</gene>
<accession>A0A183IQJ4</accession>
<keyword evidence="13" id="KW-1185">Reference proteome</keyword>
<dbReference type="GO" id="GO:0004825">
    <property type="term" value="F:methionine-tRNA ligase activity"/>
    <property type="evidence" value="ECO:0007669"/>
    <property type="project" value="UniProtKB-EC"/>
</dbReference>
<evidence type="ECO:0000256" key="3">
    <source>
        <dbReference type="ARBA" id="ARBA00022741"/>
    </source>
</evidence>
<dbReference type="InterPro" id="IPR015413">
    <property type="entry name" value="Methionyl/Leucyl_tRNA_Synth"/>
</dbReference>
<organism evidence="14">
    <name type="scientific">Soboliphyme baturini</name>
    <dbReference type="NCBI Taxonomy" id="241478"/>
    <lineage>
        <taxon>Eukaryota</taxon>
        <taxon>Metazoa</taxon>
        <taxon>Ecdysozoa</taxon>
        <taxon>Nematoda</taxon>
        <taxon>Enoplea</taxon>
        <taxon>Dorylaimia</taxon>
        <taxon>Dioctophymatida</taxon>
        <taxon>Dioctophymatoidea</taxon>
        <taxon>Soboliphymatidae</taxon>
        <taxon>Soboliphyme</taxon>
    </lineage>
</organism>
<reference evidence="12 13" key="2">
    <citation type="submission" date="2018-11" db="EMBL/GenBank/DDBJ databases">
        <authorList>
            <consortium name="Pathogen Informatics"/>
        </authorList>
    </citation>
    <scope>NUCLEOTIDE SEQUENCE [LARGE SCALE GENOMIC DNA]</scope>
</reference>
<evidence type="ECO:0000313" key="14">
    <source>
        <dbReference type="WBParaSite" id="SBAD_0000612601-mRNA-1"/>
    </source>
</evidence>
<dbReference type="GO" id="GO:0005739">
    <property type="term" value="C:mitochondrion"/>
    <property type="evidence" value="ECO:0007669"/>
    <property type="project" value="UniProtKB-ARBA"/>
</dbReference>
<evidence type="ECO:0000256" key="5">
    <source>
        <dbReference type="ARBA" id="ARBA00022917"/>
    </source>
</evidence>